<evidence type="ECO:0000313" key="5">
    <source>
        <dbReference type="Proteomes" id="UP000799776"/>
    </source>
</evidence>
<dbReference type="InterPro" id="IPR056451">
    <property type="entry name" value="Znf_Tbcl_Rhp7"/>
</dbReference>
<dbReference type="Proteomes" id="UP000799776">
    <property type="component" value="Unassembled WGS sequence"/>
</dbReference>
<dbReference type="OrthoDB" id="1924287at2759"/>
<protein>
    <submittedName>
        <fullName evidence="4">DNA repair protein Rad7, protein</fullName>
    </submittedName>
</protein>
<keyword evidence="5" id="KW-1185">Reference proteome</keyword>
<evidence type="ECO:0000256" key="1">
    <source>
        <dbReference type="SAM" id="MobiDB-lite"/>
    </source>
</evidence>
<dbReference type="Pfam" id="PF23550">
    <property type="entry name" value="zf_Tbcl_Rhp7"/>
    <property type="match status" value="1"/>
</dbReference>
<feature type="domain" description="F-box/LRR-repeat protein 15-like leucin rich repeat" evidence="3">
    <location>
        <begin position="302"/>
        <end position="414"/>
    </location>
</feature>
<organism evidence="4 5">
    <name type="scientific">Saccharata proteae CBS 121410</name>
    <dbReference type="NCBI Taxonomy" id="1314787"/>
    <lineage>
        <taxon>Eukaryota</taxon>
        <taxon>Fungi</taxon>
        <taxon>Dikarya</taxon>
        <taxon>Ascomycota</taxon>
        <taxon>Pezizomycotina</taxon>
        <taxon>Dothideomycetes</taxon>
        <taxon>Dothideomycetes incertae sedis</taxon>
        <taxon>Botryosphaeriales</taxon>
        <taxon>Saccharataceae</taxon>
        <taxon>Saccharata</taxon>
    </lineage>
</organism>
<accession>A0A9P4HZA4</accession>
<sequence length="627" mass="69834">MSRRRQTAGNNRVRGPNSALTDFLAANRISAAEIRSTYEQRQAQARQEVEDEAAAEDEEAAEENAAVDPVQDDAEETPRTTRARAARGSSPKQIEKIKKSKAFQRRKAMMKSDGGDSDSEYEDDLVRDMYKKSQPPPGQLENCEMCNKRFTVTPYSKSGQDGGLVCTPCGKELATQAGPSKKAKKAATTRKRRKVESDRLEANYKAQGAKTLQQLCIEKVAAHHNEIEEFGDVQESILIRLSEIFSKKRVLDPRTLKLFLRDDLDGIAVHDAAYLESDDYDQIFATAPHIEKVVFRNACQFKDKNMRFMLDKAKNLRKLQLYASNLISDTMWAELFKEVGLKLQELKLQWLDASFDDETVETMVRSCPNIFRLKLKLCRRIGSGAIDSIARLTELKHLSLQIGKDIESEGLVNLITSVGKGLETLSLEKFFEAGDTVLQAIHDECYNLRKLRFSENDLCSDAAFYGLFTNWTNPPLRFVDLNSARDIDNSNPGGPEEPIGLASNGFKALMEHSGSKLGHLNIASCRHISHATFIEVFDGQKIYPELQKIDISFCNTVDTVVVAGILKSCPKLDRLVSFGNFKVEDVVVPAGVTLIGVPKAQEAIEQVGEAWMGLNDALNAMPVEVGA</sequence>
<feature type="compositionally biased region" description="Acidic residues" evidence="1">
    <location>
        <begin position="49"/>
        <end position="62"/>
    </location>
</feature>
<feature type="compositionally biased region" description="Basic residues" evidence="1">
    <location>
        <begin position="98"/>
        <end position="109"/>
    </location>
</feature>
<dbReference type="GO" id="GO:0031146">
    <property type="term" value="P:SCF-dependent proteasomal ubiquitin-dependent protein catabolic process"/>
    <property type="evidence" value="ECO:0007669"/>
    <property type="project" value="TreeGrafter"/>
</dbReference>
<dbReference type="EMBL" id="ML978713">
    <property type="protein sequence ID" value="KAF2090277.1"/>
    <property type="molecule type" value="Genomic_DNA"/>
</dbReference>
<proteinExistence type="predicted"/>
<feature type="region of interest" description="Disordered" evidence="1">
    <location>
        <begin position="175"/>
        <end position="198"/>
    </location>
</feature>
<evidence type="ECO:0000259" key="2">
    <source>
        <dbReference type="Pfam" id="PF23550"/>
    </source>
</evidence>
<comment type="caution">
    <text evidence="4">The sequence shown here is derived from an EMBL/GenBank/DDBJ whole genome shotgun (WGS) entry which is preliminary data.</text>
</comment>
<evidence type="ECO:0000259" key="3">
    <source>
        <dbReference type="Pfam" id="PF25372"/>
    </source>
</evidence>
<dbReference type="GO" id="GO:0019005">
    <property type="term" value="C:SCF ubiquitin ligase complex"/>
    <property type="evidence" value="ECO:0007669"/>
    <property type="project" value="TreeGrafter"/>
</dbReference>
<feature type="compositionally biased region" description="Basic residues" evidence="1">
    <location>
        <begin position="181"/>
        <end position="194"/>
    </location>
</feature>
<dbReference type="InterPro" id="IPR006553">
    <property type="entry name" value="Leu-rich_rpt_Cys-con_subtyp"/>
</dbReference>
<dbReference type="Pfam" id="PF25372">
    <property type="entry name" value="DUF7885"/>
    <property type="match status" value="1"/>
</dbReference>
<dbReference type="AlphaFoldDB" id="A0A9P4HZA4"/>
<gene>
    <name evidence="4" type="ORF">K490DRAFT_35953</name>
</gene>
<feature type="domain" description="DNA repair protein rhp7 treble clef" evidence="2">
    <location>
        <begin position="137"/>
        <end position="174"/>
    </location>
</feature>
<feature type="region of interest" description="Disordered" evidence="1">
    <location>
        <begin position="37"/>
        <end position="121"/>
    </location>
</feature>
<dbReference type="FunFam" id="3.80.10.10:FF:000601">
    <property type="entry name" value="DNA repair protein Rad7, protein"/>
    <property type="match status" value="1"/>
</dbReference>
<dbReference type="SUPFAM" id="SSF52047">
    <property type="entry name" value="RNI-like"/>
    <property type="match status" value="1"/>
</dbReference>
<dbReference type="PANTHER" id="PTHR13318:SF234">
    <property type="entry name" value="RNI-LIKE PROTEIN"/>
    <property type="match status" value="1"/>
</dbReference>
<evidence type="ECO:0000313" key="4">
    <source>
        <dbReference type="EMBL" id="KAF2090277.1"/>
    </source>
</evidence>
<dbReference type="Gene3D" id="3.80.10.10">
    <property type="entry name" value="Ribonuclease Inhibitor"/>
    <property type="match status" value="2"/>
</dbReference>
<dbReference type="InterPro" id="IPR057207">
    <property type="entry name" value="FBXL15_LRR"/>
</dbReference>
<dbReference type="PANTHER" id="PTHR13318">
    <property type="entry name" value="PARTNER OF PAIRED, ISOFORM B-RELATED"/>
    <property type="match status" value="1"/>
</dbReference>
<dbReference type="SMART" id="SM00367">
    <property type="entry name" value="LRR_CC"/>
    <property type="match status" value="4"/>
</dbReference>
<reference evidence="4" key="1">
    <citation type="journal article" date="2020" name="Stud. Mycol.">
        <title>101 Dothideomycetes genomes: a test case for predicting lifestyles and emergence of pathogens.</title>
        <authorList>
            <person name="Haridas S."/>
            <person name="Albert R."/>
            <person name="Binder M."/>
            <person name="Bloem J."/>
            <person name="Labutti K."/>
            <person name="Salamov A."/>
            <person name="Andreopoulos B."/>
            <person name="Baker S."/>
            <person name="Barry K."/>
            <person name="Bills G."/>
            <person name="Bluhm B."/>
            <person name="Cannon C."/>
            <person name="Castanera R."/>
            <person name="Culley D."/>
            <person name="Daum C."/>
            <person name="Ezra D."/>
            <person name="Gonzalez J."/>
            <person name="Henrissat B."/>
            <person name="Kuo A."/>
            <person name="Liang C."/>
            <person name="Lipzen A."/>
            <person name="Lutzoni F."/>
            <person name="Magnuson J."/>
            <person name="Mondo S."/>
            <person name="Nolan M."/>
            <person name="Ohm R."/>
            <person name="Pangilinan J."/>
            <person name="Park H.-J."/>
            <person name="Ramirez L."/>
            <person name="Alfaro M."/>
            <person name="Sun H."/>
            <person name="Tritt A."/>
            <person name="Yoshinaga Y."/>
            <person name="Zwiers L.-H."/>
            <person name="Turgeon B."/>
            <person name="Goodwin S."/>
            <person name="Spatafora J."/>
            <person name="Crous P."/>
            <person name="Grigoriev I."/>
        </authorList>
    </citation>
    <scope>NUCLEOTIDE SEQUENCE</scope>
    <source>
        <strain evidence="4">CBS 121410</strain>
    </source>
</reference>
<name>A0A9P4HZA4_9PEZI</name>
<dbReference type="InterPro" id="IPR032675">
    <property type="entry name" value="LRR_dom_sf"/>
</dbReference>